<name>A0A9N9C7C8_9GLOM</name>
<dbReference type="EMBL" id="CAJVQA010004120">
    <property type="protein sequence ID" value="CAG8591689.1"/>
    <property type="molecule type" value="Genomic_DNA"/>
</dbReference>
<protein>
    <submittedName>
        <fullName evidence="2">21150_t:CDS:1</fullName>
    </submittedName>
</protein>
<comment type="caution">
    <text evidence="2">The sequence shown here is derived from an EMBL/GenBank/DDBJ whole genome shotgun (WGS) entry which is preliminary data.</text>
</comment>
<accession>A0A9N9C7C8</accession>
<proteinExistence type="predicted"/>
<evidence type="ECO:0000313" key="3">
    <source>
        <dbReference type="Proteomes" id="UP000789759"/>
    </source>
</evidence>
<evidence type="ECO:0000256" key="1">
    <source>
        <dbReference type="SAM" id="MobiDB-lite"/>
    </source>
</evidence>
<feature type="compositionally biased region" description="Polar residues" evidence="1">
    <location>
        <begin position="194"/>
        <end position="216"/>
    </location>
</feature>
<dbReference type="Proteomes" id="UP000789759">
    <property type="component" value="Unassembled WGS sequence"/>
</dbReference>
<dbReference type="OrthoDB" id="2327944at2759"/>
<feature type="region of interest" description="Disordered" evidence="1">
    <location>
        <begin position="191"/>
        <end position="216"/>
    </location>
</feature>
<reference evidence="2" key="1">
    <citation type="submission" date="2021-06" db="EMBL/GenBank/DDBJ databases">
        <authorList>
            <person name="Kallberg Y."/>
            <person name="Tangrot J."/>
            <person name="Rosling A."/>
        </authorList>
    </citation>
    <scope>NUCLEOTIDE SEQUENCE</scope>
    <source>
        <strain evidence="2">FL966</strain>
    </source>
</reference>
<keyword evidence="3" id="KW-1185">Reference proteome</keyword>
<evidence type="ECO:0000313" key="2">
    <source>
        <dbReference type="EMBL" id="CAG8591689.1"/>
    </source>
</evidence>
<gene>
    <name evidence="2" type="ORF">CPELLU_LOCUS6563</name>
</gene>
<sequence length="243" mass="28195">MYPDLKKRNEDTVVHNYIHDIFKEIFRDPNYDIIWANIKSLSSRNHRSSYGRTQGRRPDATLYRIMDDGDLEEECFVEGGINNIISLRGNDPEVKSFSGHFCEIYIFFGMMDLDYDGIYRYFQLSEIKLAQKLSEFNLVRKLIIETFFFKVILYPDVIEVFDPCSYLLLFAIQCRIDSFYANNGGNGPSNKNNLESSSDIGSSSKNYGRFTNSRESTPPLQNNFAVALSSRLKRIELGFRMLI</sequence>
<dbReference type="AlphaFoldDB" id="A0A9N9C7C8"/>
<organism evidence="2 3">
    <name type="scientific">Cetraspora pellucida</name>
    <dbReference type="NCBI Taxonomy" id="1433469"/>
    <lineage>
        <taxon>Eukaryota</taxon>
        <taxon>Fungi</taxon>
        <taxon>Fungi incertae sedis</taxon>
        <taxon>Mucoromycota</taxon>
        <taxon>Glomeromycotina</taxon>
        <taxon>Glomeromycetes</taxon>
        <taxon>Diversisporales</taxon>
        <taxon>Gigasporaceae</taxon>
        <taxon>Cetraspora</taxon>
    </lineage>
</organism>